<protein>
    <recommendedName>
        <fullName evidence="3">HTH bat-type domain-containing protein</fullName>
    </recommendedName>
</protein>
<dbReference type="PANTHER" id="PTHR34236">
    <property type="entry name" value="DIMETHYL SULFOXIDE REDUCTASE TRANSCRIPTIONAL ACTIVATOR"/>
    <property type="match status" value="1"/>
</dbReference>
<evidence type="ECO:0000259" key="3">
    <source>
        <dbReference type="Pfam" id="PF04967"/>
    </source>
</evidence>
<comment type="caution">
    <text evidence="4">The sequence shown here is derived from an EMBL/GenBank/DDBJ whole genome shotgun (WGS) entry which is preliminary data.</text>
</comment>
<reference evidence="4 5" key="1">
    <citation type="submission" date="2019-02" db="EMBL/GenBank/DDBJ databases">
        <title>Haloarcula mannanilyticum sp. nov., a mannan degrading haloarchaeon isolated from commercial salt.</title>
        <authorList>
            <person name="Enomoto S."/>
            <person name="Shimane Y."/>
            <person name="Kamekura M."/>
            <person name="Ito T."/>
            <person name="Moriya O."/>
            <person name="Ihara K."/>
            <person name="Takahashi-Ando N."/>
            <person name="Fukushima Y."/>
            <person name="Yoshida Y."/>
            <person name="Usama R."/>
            <person name="Takai K."/>
            <person name="Minegishi H."/>
        </authorList>
    </citation>
    <scope>NUCLEOTIDE SEQUENCE [LARGE SCALE GENOMIC DNA]</scope>
    <source>
        <strain evidence="4 5">MD130-1</strain>
    </source>
</reference>
<dbReference type="Proteomes" id="UP000304382">
    <property type="component" value="Unassembled WGS sequence"/>
</dbReference>
<accession>A0A4C2EPE0</accession>
<evidence type="ECO:0000256" key="1">
    <source>
        <dbReference type="ARBA" id="ARBA00023015"/>
    </source>
</evidence>
<keyword evidence="5" id="KW-1185">Reference proteome</keyword>
<evidence type="ECO:0000256" key="2">
    <source>
        <dbReference type="ARBA" id="ARBA00023163"/>
    </source>
</evidence>
<evidence type="ECO:0000313" key="4">
    <source>
        <dbReference type="EMBL" id="GCF16185.1"/>
    </source>
</evidence>
<proteinExistence type="predicted"/>
<dbReference type="EMBL" id="BIXZ01000019">
    <property type="protein sequence ID" value="GCF16185.1"/>
    <property type="molecule type" value="Genomic_DNA"/>
</dbReference>
<dbReference type="InterPro" id="IPR007050">
    <property type="entry name" value="HTH_bacterioopsin"/>
</dbReference>
<name>A0A4C2EPE0_9EURY</name>
<dbReference type="PANTHER" id="PTHR34236:SF1">
    <property type="entry name" value="DIMETHYL SULFOXIDE REDUCTASE TRANSCRIPTIONAL ACTIVATOR"/>
    <property type="match status" value="1"/>
</dbReference>
<organism evidence="4 5">
    <name type="scientific">Haloarcula mannanilytica</name>
    <dbReference type="NCBI Taxonomy" id="2509225"/>
    <lineage>
        <taxon>Archaea</taxon>
        <taxon>Methanobacteriati</taxon>
        <taxon>Methanobacteriota</taxon>
        <taxon>Stenosarchaea group</taxon>
        <taxon>Halobacteria</taxon>
        <taxon>Halobacteriales</taxon>
        <taxon>Haloarculaceae</taxon>
        <taxon>Haloarcula</taxon>
    </lineage>
</organism>
<dbReference type="AlphaFoldDB" id="A0A4C2EPE0"/>
<evidence type="ECO:0000313" key="5">
    <source>
        <dbReference type="Proteomes" id="UP000304382"/>
    </source>
</evidence>
<dbReference type="Pfam" id="PF04967">
    <property type="entry name" value="HTH_10"/>
    <property type="match status" value="1"/>
</dbReference>
<keyword evidence="1" id="KW-0805">Transcription regulation</keyword>
<feature type="domain" description="HTH bat-type" evidence="3">
    <location>
        <begin position="127"/>
        <end position="177"/>
    </location>
</feature>
<keyword evidence="2" id="KW-0804">Transcription</keyword>
<gene>
    <name evidence="4" type="ORF">Harman_41200</name>
</gene>
<sequence length="191" mass="21592">MVISGAEFDPEAELASLSRAELFHSERISDDRSDQQIYRLTVIAHEPYPFLLGLVLRERGIPNRLMLTSDYFEGIATLAEWDDFRRLADEIQEQFGRFELVSVNQTETAGVPLGGGQFGRVVRNELSRDQLTVLQTAYEMGYYETPRKASADDIATELDIAQSTFSERLRLAESQLFDLVFSGDEDSVTPD</sequence>